<dbReference type="eggNOG" id="COG2068">
    <property type="taxonomic scope" value="Bacteria"/>
</dbReference>
<sequence>MITAVILAAGEGSRMGTLKQLLPWEDSTILETVIKNIAETRFVDDEIRVILGAQADRIEKILSCWDEKRLKVLRNNNYKEGMLTTVRQGIKDIPITTEYIMLALGDQPLITTDIFNLVLKECLRKKPDIMVPVVNGKRGHPLLINKRLIPEIHLLKKQGGLRNLLHKYPERVYHFNINDESIIVDLDYYEDYQKHRR</sequence>
<dbReference type="KEGG" id="hhl:Halha_1055"/>
<dbReference type="OrthoDB" id="285216at2"/>
<dbReference type="RefSeq" id="WP_015326741.1">
    <property type="nucleotide sequence ID" value="NC_019978.1"/>
</dbReference>
<gene>
    <name evidence="2" type="ordered locus">Halha_1055</name>
</gene>
<dbReference type="Proteomes" id="UP000010880">
    <property type="component" value="Chromosome"/>
</dbReference>
<dbReference type="CDD" id="cd04182">
    <property type="entry name" value="GT_2_like_f"/>
    <property type="match status" value="1"/>
</dbReference>
<keyword evidence="3" id="KW-1185">Reference proteome</keyword>
<evidence type="ECO:0000259" key="1">
    <source>
        <dbReference type="Pfam" id="PF12804"/>
    </source>
</evidence>
<dbReference type="InterPro" id="IPR025877">
    <property type="entry name" value="MobA-like_NTP_Trfase"/>
</dbReference>
<name>L0K7M4_HALHC</name>
<dbReference type="STRING" id="748449.Halha_1055"/>
<evidence type="ECO:0000313" key="2">
    <source>
        <dbReference type="EMBL" id="AGB41016.1"/>
    </source>
</evidence>
<dbReference type="Gene3D" id="3.90.550.10">
    <property type="entry name" value="Spore Coat Polysaccharide Biosynthesis Protein SpsA, Chain A"/>
    <property type="match status" value="1"/>
</dbReference>
<evidence type="ECO:0000313" key="3">
    <source>
        <dbReference type="Proteomes" id="UP000010880"/>
    </source>
</evidence>
<dbReference type="PANTHER" id="PTHR43777:SF1">
    <property type="entry name" value="MOLYBDENUM COFACTOR CYTIDYLYLTRANSFERASE"/>
    <property type="match status" value="1"/>
</dbReference>
<reference evidence="3" key="1">
    <citation type="submission" date="2012-02" db="EMBL/GenBank/DDBJ databases">
        <title>The complete genome of Halobacteroides halobius DSM 5150.</title>
        <authorList>
            <person name="Lucas S."/>
            <person name="Copeland A."/>
            <person name="Lapidus A."/>
            <person name="Glavina del Rio T."/>
            <person name="Dalin E."/>
            <person name="Tice H."/>
            <person name="Bruce D."/>
            <person name="Goodwin L."/>
            <person name="Pitluck S."/>
            <person name="Peters L."/>
            <person name="Mikhailova N."/>
            <person name="Gu W."/>
            <person name="Kyrpides N."/>
            <person name="Mavromatis K."/>
            <person name="Ivanova N."/>
            <person name="Brettin T."/>
            <person name="Detter J.C."/>
            <person name="Han C."/>
            <person name="Larimer F."/>
            <person name="Land M."/>
            <person name="Hauser L."/>
            <person name="Markowitz V."/>
            <person name="Cheng J.-F."/>
            <person name="Hugenholtz P."/>
            <person name="Woyke T."/>
            <person name="Wu D."/>
            <person name="Tindall B."/>
            <person name="Pomrenke H."/>
            <person name="Brambilla E."/>
            <person name="Klenk H.-P."/>
            <person name="Eisen J.A."/>
        </authorList>
    </citation>
    <scope>NUCLEOTIDE SEQUENCE [LARGE SCALE GENOMIC DNA]</scope>
    <source>
        <strain evidence="3">ATCC 35273 / DSM 5150 / MD-1</strain>
    </source>
</reference>
<dbReference type="AlphaFoldDB" id="L0K7M4"/>
<dbReference type="InterPro" id="IPR029044">
    <property type="entry name" value="Nucleotide-diphossugar_trans"/>
</dbReference>
<proteinExistence type="predicted"/>
<dbReference type="PANTHER" id="PTHR43777">
    <property type="entry name" value="MOLYBDENUM COFACTOR CYTIDYLYLTRANSFERASE"/>
    <property type="match status" value="1"/>
</dbReference>
<feature type="domain" description="MobA-like NTP transferase" evidence="1">
    <location>
        <begin position="4"/>
        <end position="170"/>
    </location>
</feature>
<protein>
    <submittedName>
        <fullName evidence="2">Putative MobA-like protein</fullName>
    </submittedName>
</protein>
<accession>L0K7M4</accession>
<dbReference type="HOGENOM" id="CLU_061980_1_2_9"/>
<dbReference type="GO" id="GO:0016779">
    <property type="term" value="F:nucleotidyltransferase activity"/>
    <property type="evidence" value="ECO:0007669"/>
    <property type="project" value="UniProtKB-ARBA"/>
</dbReference>
<organism evidence="2 3">
    <name type="scientific">Halobacteroides halobius (strain ATCC 35273 / DSM 5150 / MD-1)</name>
    <dbReference type="NCBI Taxonomy" id="748449"/>
    <lineage>
        <taxon>Bacteria</taxon>
        <taxon>Bacillati</taxon>
        <taxon>Bacillota</taxon>
        <taxon>Clostridia</taxon>
        <taxon>Halanaerobiales</taxon>
        <taxon>Halobacteroidaceae</taxon>
        <taxon>Halobacteroides</taxon>
    </lineage>
</organism>
<dbReference type="Pfam" id="PF12804">
    <property type="entry name" value="NTP_transf_3"/>
    <property type="match status" value="1"/>
</dbReference>
<dbReference type="SUPFAM" id="SSF53448">
    <property type="entry name" value="Nucleotide-diphospho-sugar transferases"/>
    <property type="match status" value="1"/>
</dbReference>
<dbReference type="EMBL" id="CP003359">
    <property type="protein sequence ID" value="AGB41016.1"/>
    <property type="molecule type" value="Genomic_DNA"/>
</dbReference>